<evidence type="ECO:0000256" key="1">
    <source>
        <dbReference type="ARBA" id="ARBA00006484"/>
    </source>
</evidence>
<dbReference type="OrthoDB" id="9788235at2"/>
<dbReference type="Gene3D" id="3.40.50.720">
    <property type="entry name" value="NAD(P)-binding Rossmann-like Domain"/>
    <property type="match status" value="1"/>
</dbReference>
<dbReference type="PROSITE" id="PS00061">
    <property type="entry name" value="ADH_SHORT"/>
    <property type="match status" value="1"/>
</dbReference>
<organism evidence="3 4">
    <name type="scientific">Chitinophaga polysaccharea</name>
    <dbReference type="NCBI Taxonomy" id="1293035"/>
    <lineage>
        <taxon>Bacteria</taxon>
        <taxon>Pseudomonadati</taxon>
        <taxon>Bacteroidota</taxon>
        <taxon>Chitinophagia</taxon>
        <taxon>Chitinophagales</taxon>
        <taxon>Chitinophagaceae</taxon>
        <taxon>Chitinophaga</taxon>
    </lineage>
</organism>
<keyword evidence="2" id="KW-0560">Oxidoreductase</keyword>
<dbReference type="InterPro" id="IPR020904">
    <property type="entry name" value="Sc_DH/Rdtase_CS"/>
</dbReference>
<reference evidence="3 4" key="1">
    <citation type="submission" date="2019-06" db="EMBL/GenBank/DDBJ databases">
        <title>Sorghum-associated microbial communities from plants grown in Nebraska, USA.</title>
        <authorList>
            <person name="Schachtman D."/>
        </authorList>
    </citation>
    <scope>NUCLEOTIDE SEQUENCE [LARGE SCALE GENOMIC DNA]</scope>
    <source>
        <strain evidence="3 4">1209</strain>
    </source>
</reference>
<dbReference type="EMBL" id="VIWO01000004">
    <property type="protein sequence ID" value="TWF40365.1"/>
    <property type="molecule type" value="Genomic_DNA"/>
</dbReference>
<evidence type="ECO:0000313" key="3">
    <source>
        <dbReference type="EMBL" id="TWF40365.1"/>
    </source>
</evidence>
<name>A0A561PQF7_9BACT</name>
<dbReference type="CDD" id="cd05233">
    <property type="entry name" value="SDR_c"/>
    <property type="match status" value="1"/>
</dbReference>
<dbReference type="SUPFAM" id="SSF51735">
    <property type="entry name" value="NAD(P)-binding Rossmann-fold domains"/>
    <property type="match status" value="1"/>
</dbReference>
<gene>
    <name evidence="3" type="ORF">FHW36_10447</name>
</gene>
<dbReference type="AlphaFoldDB" id="A0A561PQF7"/>
<evidence type="ECO:0000256" key="2">
    <source>
        <dbReference type="ARBA" id="ARBA00023002"/>
    </source>
</evidence>
<dbReference type="InterPro" id="IPR036291">
    <property type="entry name" value="NAD(P)-bd_dom_sf"/>
</dbReference>
<dbReference type="RefSeq" id="WP_145670371.1">
    <property type="nucleotide sequence ID" value="NZ_VIWO01000004.1"/>
</dbReference>
<dbReference type="PRINTS" id="PR00081">
    <property type="entry name" value="GDHRDH"/>
</dbReference>
<dbReference type="GO" id="GO:0016491">
    <property type="term" value="F:oxidoreductase activity"/>
    <property type="evidence" value="ECO:0007669"/>
    <property type="project" value="UniProtKB-KW"/>
</dbReference>
<comment type="caution">
    <text evidence="3">The sequence shown here is derived from an EMBL/GenBank/DDBJ whole genome shotgun (WGS) entry which is preliminary data.</text>
</comment>
<dbReference type="Proteomes" id="UP000320811">
    <property type="component" value="Unassembled WGS sequence"/>
</dbReference>
<dbReference type="FunFam" id="3.40.50.720:FF:000084">
    <property type="entry name" value="Short-chain dehydrogenase reductase"/>
    <property type="match status" value="1"/>
</dbReference>
<keyword evidence="4" id="KW-1185">Reference proteome</keyword>
<accession>A0A561PQF7</accession>
<dbReference type="PANTHER" id="PTHR24321:SF8">
    <property type="entry name" value="ESTRADIOL 17-BETA-DEHYDROGENASE 8-RELATED"/>
    <property type="match status" value="1"/>
</dbReference>
<sequence>MAGEIYIVTGASGIAAATIKLLLQGGAHIFYIGKEPDQCRNLSEEIRSMELYADYIIGDLTDESTVYELVSSCIKKYGRIDGLFNVAGASGRSFGDGPLHECTLEGWQETLNINLTTQFLMCKYVLNQMLLQEPGENGGRGVILNMSSVLAFSPEAANFSAIAYATAKGAIISMTKTAAAFYAKSNIRINAIAPGLVLTRMSARASGSEKIVAFMETKQPLAGAVMDPIDVAKSAVFLLSDAACMITGETLVVDAGWSIS</sequence>
<comment type="similarity">
    <text evidence="1">Belongs to the short-chain dehydrogenases/reductases (SDR) family.</text>
</comment>
<dbReference type="Pfam" id="PF13561">
    <property type="entry name" value="adh_short_C2"/>
    <property type="match status" value="1"/>
</dbReference>
<dbReference type="PRINTS" id="PR00080">
    <property type="entry name" value="SDRFAMILY"/>
</dbReference>
<evidence type="ECO:0000313" key="4">
    <source>
        <dbReference type="Proteomes" id="UP000320811"/>
    </source>
</evidence>
<protein>
    <submittedName>
        <fullName evidence="3">NAD(P)-dependent dehydrogenase (Short-subunit alcohol dehydrogenase family)</fullName>
    </submittedName>
</protein>
<dbReference type="InterPro" id="IPR002347">
    <property type="entry name" value="SDR_fam"/>
</dbReference>
<proteinExistence type="inferred from homology"/>
<dbReference type="PANTHER" id="PTHR24321">
    <property type="entry name" value="DEHYDROGENASES, SHORT CHAIN"/>
    <property type="match status" value="1"/>
</dbReference>